<dbReference type="Proteomes" id="UP000677668">
    <property type="component" value="Chromosome 1"/>
</dbReference>
<gene>
    <name evidence="3" type="ORF">J8C05_00790</name>
</gene>
<dbReference type="InterPro" id="IPR015867">
    <property type="entry name" value="N-reg_PII/ATP_PRibTrfase_C"/>
</dbReference>
<dbReference type="PROSITE" id="PS00638">
    <property type="entry name" value="PII_GLNB_CTER"/>
    <property type="match status" value="1"/>
</dbReference>
<organism evidence="3 4">
    <name type="scientific">Chloracidobacterium sp. N</name>
    <dbReference type="NCBI Taxonomy" id="2821540"/>
    <lineage>
        <taxon>Bacteria</taxon>
        <taxon>Pseudomonadati</taxon>
        <taxon>Acidobacteriota</taxon>
        <taxon>Terriglobia</taxon>
        <taxon>Terriglobales</taxon>
        <taxon>Acidobacteriaceae</taxon>
        <taxon>Chloracidobacterium</taxon>
        <taxon>Chloracidobacterium aggregatum</taxon>
    </lineage>
</organism>
<proteinExistence type="inferred from homology"/>
<dbReference type="SMART" id="SM00938">
    <property type="entry name" value="P-II"/>
    <property type="match status" value="1"/>
</dbReference>
<feature type="region of interest" description="Disordered" evidence="2">
    <location>
        <begin position="122"/>
        <end position="153"/>
    </location>
</feature>
<reference evidence="3 4" key="1">
    <citation type="submission" date="2021-03" db="EMBL/GenBank/DDBJ databases">
        <title>Genomic and phenotypic characterization of Chloracidobacterium isolates provides evidence for multiple species.</title>
        <authorList>
            <person name="Saini M.K."/>
            <person name="Costas A.M.G."/>
            <person name="Tank M."/>
            <person name="Bryant D.A."/>
        </authorList>
    </citation>
    <scope>NUCLEOTIDE SEQUENCE [LARGE SCALE GENOMIC DNA]</scope>
    <source>
        <strain evidence="3 4">N</strain>
    </source>
</reference>
<dbReference type="SUPFAM" id="SSF54913">
    <property type="entry name" value="GlnB-like"/>
    <property type="match status" value="1"/>
</dbReference>
<dbReference type="RefSeq" id="WP_211422357.1">
    <property type="nucleotide sequence ID" value="NZ_CP072642.1"/>
</dbReference>
<dbReference type="InterPro" id="IPR011322">
    <property type="entry name" value="N-reg_PII-like_a/b"/>
</dbReference>
<comment type="similarity">
    <text evidence="1">Belongs to the P(II) protein family.</text>
</comment>
<protein>
    <submittedName>
        <fullName evidence="3">P-II family nitrogen regulator</fullName>
    </submittedName>
</protein>
<evidence type="ECO:0000313" key="4">
    <source>
        <dbReference type="Proteomes" id="UP000677668"/>
    </source>
</evidence>
<evidence type="ECO:0000256" key="1">
    <source>
        <dbReference type="RuleBase" id="RU003936"/>
    </source>
</evidence>
<dbReference type="PROSITE" id="PS51343">
    <property type="entry name" value="PII_GLNB_DOM"/>
    <property type="match status" value="1"/>
</dbReference>
<dbReference type="InterPro" id="IPR002187">
    <property type="entry name" value="N-reg_PII"/>
</dbReference>
<sequence>MKLITAIIRPERLSDVKSALFRVGVTGLSVHGIRGHGGEPEIIEYVRGQRIVVDFTEKVALRIAVSEPFVEPTITAILTAARTGNVGDGKIFVQPLERVIRIRTGEENEAALTPLTADEVQARALQETSGQTTSGQTASGQTASRKTTDHPER</sequence>
<dbReference type="PANTHER" id="PTHR30115">
    <property type="entry name" value="NITROGEN REGULATORY PROTEIN P-II"/>
    <property type="match status" value="1"/>
</dbReference>
<dbReference type="InterPro" id="IPR017918">
    <property type="entry name" value="N-reg_PII_CS"/>
</dbReference>
<dbReference type="EMBL" id="CP072642">
    <property type="protein sequence ID" value="QUV94032.1"/>
    <property type="molecule type" value="Genomic_DNA"/>
</dbReference>
<name>A0ABX8AZ82_9BACT</name>
<dbReference type="Pfam" id="PF00543">
    <property type="entry name" value="P-II"/>
    <property type="match status" value="1"/>
</dbReference>
<evidence type="ECO:0000313" key="3">
    <source>
        <dbReference type="EMBL" id="QUV94032.1"/>
    </source>
</evidence>
<dbReference type="Gene3D" id="3.30.70.120">
    <property type="match status" value="1"/>
</dbReference>
<accession>A0ABX8AZ82</accession>
<keyword evidence="4" id="KW-1185">Reference proteome</keyword>
<evidence type="ECO:0000256" key="2">
    <source>
        <dbReference type="SAM" id="MobiDB-lite"/>
    </source>
</evidence>
<dbReference type="PRINTS" id="PR00340">
    <property type="entry name" value="PIIGLNB"/>
</dbReference>
<dbReference type="PANTHER" id="PTHR30115:SF11">
    <property type="entry name" value="NITROGEN REGULATORY PROTEIN P-II HOMOLOG"/>
    <property type="match status" value="1"/>
</dbReference>
<feature type="compositionally biased region" description="Low complexity" evidence="2">
    <location>
        <begin position="128"/>
        <end position="144"/>
    </location>
</feature>